<sequence length="149" mass="17268">MYTFLTVIFAIMIVLRILKQAKFQLKHNKNDFYNSLRIAAVIVLQTSINVFALCIVSVPQLFIILYPSFRFPAWLNGSYGLFSSAPKFVIMEIRILLDALIVLSLMTGYREAVVDLLKTVFLTLKNPQKIFQKSKSYFRKNTSVTNQWF</sequence>
<accession>A0A914P9V9</accession>
<keyword evidence="1" id="KW-1133">Transmembrane helix</keyword>
<organism evidence="2 3">
    <name type="scientific">Panagrolaimus davidi</name>
    <dbReference type="NCBI Taxonomy" id="227884"/>
    <lineage>
        <taxon>Eukaryota</taxon>
        <taxon>Metazoa</taxon>
        <taxon>Ecdysozoa</taxon>
        <taxon>Nematoda</taxon>
        <taxon>Chromadorea</taxon>
        <taxon>Rhabditida</taxon>
        <taxon>Tylenchina</taxon>
        <taxon>Panagrolaimomorpha</taxon>
        <taxon>Panagrolaimoidea</taxon>
        <taxon>Panagrolaimidae</taxon>
        <taxon>Panagrolaimus</taxon>
    </lineage>
</organism>
<feature type="transmembrane region" description="Helical" evidence="1">
    <location>
        <begin position="36"/>
        <end position="67"/>
    </location>
</feature>
<name>A0A914P9V9_9BILA</name>
<dbReference type="AlphaFoldDB" id="A0A914P9V9"/>
<proteinExistence type="predicted"/>
<dbReference type="Proteomes" id="UP000887578">
    <property type="component" value="Unplaced"/>
</dbReference>
<keyword evidence="1" id="KW-0812">Transmembrane</keyword>
<dbReference type="WBParaSite" id="PDA_v2.g14855.t1">
    <property type="protein sequence ID" value="PDA_v2.g14855.t1"/>
    <property type="gene ID" value="PDA_v2.g14855"/>
</dbReference>
<evidence type="ECO:0000313" key="3">
    <source>
        <dbReference type="WBParaSite" id="PDA_v2.g14855.t1"/>
    </source>
</evidence>
<reference evidence="3" key="1">
    <citation type="submission" date="2022-11" db="UniProtKB">
        <authorList>
            <consortium name="WormBaseParasite"/>
        </authorList>
    </citation>
    <scope>IDENTIFICATION</scope>
</reference>
<protein>
    <submittedName>
        <fullName evidence="3">Uncharacterized protein</fullName>
    </submittedName>
</protein>
<keyword evidence="1" id="KW-0472">Membrane</keyword>
<evidence type="ECO:0000313" key="2">
    <source>
        <dbReference type="Proteomes" id="UP000887578"/>
    </source>
</evidence>
<keyword evidence="2" id="KW-1185">Reference proteome</keyword>
<evidence type="ECO:0000256" key="1">
    <source>
        <dbReference type="SAM" id="Phobius"/>
    </source>
</evidence>